<evidence type="ECO:0000313" key="2">
    <source>
        <dbReference type="EMBL" id="RKQ13473.1"/>
    </source>
</evidence>
<proteinExistence type="predicted"/>
<dbReference type="InterPro" id="IPR011528">
    <property type="entry name" value="NERD"/>
</dbReference>
<feature type="domain" description="NERD" evidence="1">
    <location>
        <begin position="38"/>
        <end position="153"/>
    </location>
</feature>
<gene>
    <name evidence="2" type="ORF">D8M05_15985</name>
</gene>
<dbReference type="PROSITE" id="PS50965">
    <property type="entry name" value="NERD"/>
    <property type="match status" value="1"/>
</dbReference>
<keyword evidence="3" id="KW-1185">Reference proteome</keyword>
<dbReference type="Pfam" id="PF08378">
    <property type="entry name" value="NERD"/>
    <property type="match status" value="1"/>
</dbReference>
<sequence>MNIKKLRYPIVLRKYEILYQRLINKQAEIEYELAKQRKGYAGEVNFSYYLNLLAYKFTALQDVCLVINSQQTQIDNIVISPNAIHIIEVKNYIDIITFDHNLKQLILADGEKESGITYPISQVEIQAIKLKLWLREQGLPSIPIYYYVAISKPSTKIKVIGDQEEVARIVTHAEDIPSKILLNEESFSSTANFPHQKIGYAIKNASTEYNFDVMKRHEINYSDLVKGVICPDCKAIGITRVHGGWYCRRCQRKYRNAHISAINDYLLLVKPWIRNFECVDWLNINSRNVATRILRNAALTYDSEKGYWR</sequence>
<accession>A0A494YTL4</accession>
<name>A0A494YTL4_9BACI</name>
<evidence type="ECO:0000313" key="3">
    <source>
        <dbReference type="Proteomes" id="UP000281813"/>
    </source>
</evidence>
<comment type="caution">
    <text evidence="2">The sequence shown here is derived from an EMBL/GenBank/DDBJ whole genome shotgun (WGS) entry which is preliminary data.</text>
</comment>
<dbReference type="AlphaFoldDB" id="A0A494YTL4"/>
<dbReference type="RefSeq" id="WP_121133594.1">
    <property type="nucleotide sequence ID" value="NZ_RBZO01000030.1"/>
</dbReference>
<reference evidence="2 3" key="1">
    <citation type="journal article" date="2015" name="Antonie Van Leeuwenhoek">
        <title>Oceanobacillus bengalensis sp. nov., a bacterium isolated from seawater of the Bay of Bengal.</title>
        <authorList>
            <person name="Yongchang O."/>
            <person name="Xiang W."/>
            <person name="Wang G."/>
        </authorList>
    </citation>
    <scope>NUCLEOTIDE SEQUENCE [LARGE SCALE GENOMIC DNA]</scope>
    <source>
        <strain evidence="2 3">MCCC 1K00260</strain>
    </source>
</reference>
<protein>
    <submittedName>
        <fullName evidence="2">NERD domain-containing protein</fullName>
    </submittedName>
</protein>
<evidence type="ECO:0000259" key="1">
    <source>
        <dbReference type="PROSITE" id="PS50965"/>
    </source>
</evidence>
<organism evidence="2 3">
    <name type="scientific">Oceanobacillus bengalensis</name>
    <dbReference type="NCBI Taxonomy" id="1435466"/>
    <lineage>
        <taxon>Bacteria</taxon>
        <taxon>Bacillati</taxon>
        <taxon>Bacillota</taxon>
        <taxon>Bacilli</taxon>
        <taxon>Bacillales</taxon>
        <taxon>Bacillaceae</taxon>
        <taxon>Oceanobacillus</taxon>
    </lineage>
</organism>
<dbReference type="EMBL" id="RBZO01000030">
    <property type="protein sequence ID" value="RKQ13473.1"/>
    <property type="molecule type" value="Genomic_DNA"/>
</dbReference>
<dbReference type="Proteomes" id="UP000281813">
    <property type="component" value="Unassembled WGS sequence"/>
</dbReference>